<dbReference type="PANTHER" id="PTHR33018">
    <property type="entry name" value="OS10G0338966 PROTEIN-RELATED"/>
    <property type="match status" value="1"/>
</dbReference>
<evidence type="ECO:0000313" key="1">
    <source>
        <dbReference type="EnsemblPlants" id="AUR62029163-RA:cds"/>
    </source>
</evidence>
<accession>A0A803MGR1</accession>
<dbReference type="InterPro" id="IPR038765">
    <property type="entry name" value="Papain-like_cys_pep_sf"/>
</dbReference>
<evidence type="ECO:0000313" key="2">
    <source>
        <dbReference type="Proteomes" id="UP000596660"/>
    </source>
</evidence>
<dbReference type="AlphaFoldDB" id="A0A803MGR1"/>
<dbReference type="Gene3D" id="3.40.395.10">
    <property type="entry name" value="Adenoviral Proteinase, Chain A"/>
    <property type="match status" value="1"/>
</dbReference>
<organism evidence="1 2">
    <name type="scientific">Chenopodium quinoa</name>
    <name type="common">Quinoa</name>
    <dbReference type="NCBI Taxonomy" id="63459"/>
    <lineage>
        <taxon>Eukaryota</taxon>
        <taxon>Viridiplantae</taxon>
        <taxon>Streptophyta</taxon>
        <taxon>Embryophyta</taxon>
        <taxon>Tracheophyta</taxon>
        <taxon>Spermatophyta</taxon>
        <taxon>Magnoliopsida</taxon>
        <taxon>eudicotyledons</taxon>
        <taxon>Gunneridae</taxon>
        <taxon>Pentapetalae</taxon>
        <taxon>Caryophyllales</taxon>
        <taxon>Chenopodiaceae</taxon>
        <taxon>Chenopodioideae</taxon>
        <taxon>Atripliceae</taxon>
        <taxon>Chenopodium</taxon>
    </lineage>
</organism>
<dbReference type="Gramene" id="AUR62029163-RA">
    <property type="protein sequence ID" value="AUR62029163-RA:cds"/>
    <property type="gene ID" value="AUR62029163"/>
</dbReference>
<keyword evidence="2" id="KW-1185">Reference proteome</keyword>
<dbReference type="EnsemblPlants" id="AUR62029163-RA">
    <property type="protein sequence ID" value="AUR62029163-RA:cds"/>
    <property type="gene ID" value="AUR62029163"/>
</dbReference>
<proteinExistence type="predicted"/>
<reference evidence="1" key="2">
    <citation type="submission" date="2021-03" db="UniProtKB">
        <authorList>
            <consortium name="EnsemblPlants"/>
        </authorList>
    </citation>
    <scope>IDENTIFICATION</scope>
</reference>
<reference evidence="1" key="1">
    <citation type="journal article" date="2017" name="Nature">
        <title>The genome of Chenopodium quinoa.</title>
        <authorList>
            <person name="Jarvis D.E."/>
            <person name="Ho Y.S."/>
            <person name="Lightfoot D.J."/>
            <person name="Schmoeckel S.M."/>
            <person name="Li B."/>
            <person name="Borm T.J.A."/>
            <person name="Ohyanagi H."/>
            <person name="Mineta K."/>
            <person name="Michell C.T."/>
            <person name="Saber N."/>
            <person name="Kharbatia N.M."/>
            <person name="Rupper R.R."/>
            <person name="Sharp A.R."/>
            <person name="Dally N."/>
            <person name="Boughton B.A."/>
            <person name="Woo Y.H."/>
            <person name="Gao G."/>
            <person name="Schijlen E.G.W.M."/>
            <person name="Guo X."/>
            <person name="Momin A.A."/>
            <person name="Negrao S."/>
            <person name="Al-Babili S."/>
            <person name="Gehring C."/>
            <person name="Roessner U."/>
            <person name="Jung C."/>
            <person name="Murphy K."/>
            <person name="Arold S.T."/>
            <person name="Gojobori T."/>
            <person name="van der Linden C.G."/>
            <person name="van Loo E.N."/>
            <person name="Jellen E.N."/>
            <person name="Maughan P.J."/>
            <person name="Tester M."/>
        </authorList>
    </citation>
    <scope>NUCLEOTIDE SEQUENCE [LARGE SCALE GENOMIC DNA]</scope>
    <source>
        <strain evidence="1">cv. PI 614886</strain>
    </source>
</reference>
<dbReference type="Proteomes" id="UP000596660">
    <property type="component" value="Unplaced"/>
</dbReference>
<name>A0A803MGR1_CHEQI</name>
<sequence>MTFDNPADFEIAQTIKALEAQQIQGEIEGTDRNDILALVLKNPEHGGCVRGVGSGVTNKMYFGYNKPLPQSQLQSDLKCLKSKLENVVNTQNLLLSYLLSSGQVNAEQLKELGDSNGNQVAHQLVGIQAGGSGGQASVQKGGSGGEELDDHLDVFGSQGDQGVRGFNFQEKNVQAFEVQPEPYHLAWPEEEYVLENENLETHVLNNEQDITGQPFPKADKQVPKEIAAPSPHSPSSQSSCTRKYIITHADKLKLTSNLVRVFKDVAIAMKTSGKTKSFTVLAKVFQNEKCVTLDYEDMLDCGHWMLAAICPWVGLVHWLDPAGVKDEPPKFAQTIINKAMINFSAEHRKDITKMKKKPYIKWISIEFPRQANGSSGSGYYVCRYMIETIESRQMIIPDKVAEMVLGSLGWDVEQQVLAEVYFKQVPPTYSQQMIDELRERWISYVTGYHQPNDNNDDLCEL</sequence>
<dbReference type="PANTHER" id="PTHR33018:SF34">
    <property type="entry name" value="OS02G0472350 PROTEIN"/>
    <property type="match status" value="1"/>
</dbReference>
<protein>
    <recommendedName>
        <fullName evidence="3">Ubiquitin-like protease family profile domain-containing protein</fullName>
    </recommendedName>
</protein>
<evidence type="ECO:0008006" key="3">
    <source>
        <dbReference type="Google" id="ProtNLM"/>
    </source>
</evidence>
<dbReference type="SUPFAM" id="SSF54001">
    <property type="entry name" value="Cysteine proteinases"/>
    <property type="match status" value="1"/>
</dbReference>